<feature type="region of interest" description="Disordered" evidence="1">
    <location>
        <begin position="759"/>
        <end position="778"/>
    </location>
</feature>
<feature type="region of interest" description="Disordered" evidence="1">
    <location>
        <begin position="435"/>
        <end position="469"/>
    </location>
</feature>
<sequence length="1114" mass="121330">MNSSDIQSHLYNSFLTRQTSDVCIHISGAFNAIYRLHRVVLIQAGFWKSLFTGGFSESEAKKNSRQETNSYNSSLSEEVVHVVLDDRNITRAAFELSIARLYGAGPSLYIHPSLVPTATRPLTPGFPFPPVLPLCSSLLYPPDHQPAFPEFLISLLATSIYLSIPSLASEALTGLLRTIGPRTVLYYLHFALGKTELRHSGLPAVGLDSVAEAVEENSEAGANYSSEVYSSQSVGSLSSSSIAPRAAFSSSSHSQSNPRFSYGPISDKIGEACTCWLSRWGADMFAEEEKVVTEWLNDSNATLNSFEGNDLDGLPFPSNTDTYESGLPSSSWFPQWSRSEIKRVPRLFTASAAGLEGLSATWIHALISSNEFFIPSPSLYMSVTSMSLHSVEGKAAPAIPLNPLNGPEEERYIFAKRVVELRRAVRTKIGQLRLQGTSEREETEEWDTLDRDTTRQMKGKNRERTEDEEWKEEDEHWDRFFRTSIHYENMVFDALIDISNEISPSTGRPYVDLRTLQEASWQAGIVRCAVMGMNSGQQPRNLGEKLGFTKTVSELLSLVTKSSPFGVKPYFVIPVDESLRVGDTITTSSRARVEGSIHNNITMDELFACSFGESYLHRGETREGMLRRSGTVKTDLALRQAGEQFEKEKRPPSTKTSNEKTFFGLIGDTCYLTPTNESDTLSFVSSLFPPAHTSFPSLPSPSLGIRPSYLLSSHPPLRFSIEFFNLEMLKEKDRLSSRTVWYAGSLWNVYVQIVKRKDKPNSPDHLRTMPDSRTGVPGSGLLPNYHLGVYLHRQSSTSDLPLLSAPDPLADIRWPSIFKSFAPPTPPPSSDPAVSATAPVMQATSTSRGPSFPPLTPYASAPPQVASSSRSPPNSRHRSNTASIPVASSSRPSTAPGSPPSQRTPGGSGGWRSLANPASSSGSGFLSSSLPTVFPAFGRSRHQSSSSKDGGKRNIEYRIPSASASNPYVPGSNPSPSPATPPIPLSPSLSTPTSPPPSLSPSASLSEPPFQASPSKLAYPYIDLRPVISVYFSVNCASPSGNAQTRFRSAPDKFKVGQSWGWKSSGLIGGPREVVNGVSDANGDHEAALVLMGDELHPQGQEVSLRATVVLGIV</sequence>
<protein>
    <recommendedName>
        <fullName evidence="2">BTB domain-containing protein</fullName>
    </recommendedName>
</protein>
<dbReference type="OrthoDB" id="6359943at2759"/>
<feature type="compositionally biased region" description="Basic and acidic residues" evidence="1">
    <location>
        <begin position="759"/>
        <end position="770"/>
    </location>
</feature>
<dbReference type="PANTHER" id="PTHR47369:SF1">
    <property type="entry name" value="BTB_POZ DOMAIN-CONTAINING PROTEIN"/>
    <property type="match status" value="1"/>
</dbReference>
<dbReference type="Gene3D" id="3.30.710.10">
    <property type="entry name" value="Potassium Channel Kv1.1, Chain A"/>
    <property type="match status" value="1"/>
</dbReference>
<dbReference type="EMBL" id="JADNRY010000022">
    <property type="protein sequence ID" value="KAF9072661.1"/>
    <property type="molecule type" value="Genomic_DNA"/>
</dbReference>
<reference evidence="3" key="1">
    <citation type="submission" date="2020-11" db="EMBL/GenBank/DDBJ databases">
        <authorList>
            <consortium name="DOE Joint Genome Institute"/>
            <person name="Ahrendt S."/>
            <person name="Riley R."/>
            <person name="Andreopoulos W."/>
            <person name="Labutti K."/>
            <person name="Pangilinan J."/>
            <person name="Ruiz-Duenas F.J."/>
            <person name="Barrasa J.M."/>
            <person name="Sanchez-Garcia M."/>
            <person name="Camarero S."/>
            <person name="Miyauchi S."/>
            <person name="Serrano A."/>
            <person name="Linde D."/>
            <person name="Babiker R."/>
            <person name="Drula E."/>
            <person name="Ayuso-Fernandez I."/>
            <person name="Pacheco R."/>
            <person name="Padilla G."/>
            <person name="Ferreira P."/>
            <person name="Barriuso J."/>
            <person name="Kellner H."/>
            <person name="Castanera R."/>
            <person name="Alfaro M."/>
            <person name="Ramirez L."/>
            <person name="Pisabarro A.G."/>
            <person name="Kuo A."/>
            <person name="Tritt A."/>
            <person name="Lipzen A."/>
            <person name="He G."/>
            <person name="Yan M."/>
            <person name="Ng V."/>
            <person name="Cullen D."/>
            <person name="Martin F."/>
            <person name="Rosso M.-N."/>
            <person name="Henrissat B."/>
            <person name="Hibbett D."/>
            <person name="Martinez A.T."/>
            <person name="Grigoriev I.V."/>
        </authorList>
    </citation>
    <scope>NUCLEOTIDE SEQUENCE</scope>
    <source>
        <strain evidence="3">AH 40177</strain>
    </source>
</reference>
<feature type="region of interest" description="Disordered" evidence="1">
    <location>
        <begin position="823"/>
        <end position="926"/>
    </location>
</feature>
<feature type="compositionally biased region" description="Polar residues" evidence="1">
    <location>
        <begin position="881"/>
        <end position="905"/>
    </location>
</feature>
<feature type="domain" description="BTB" evidence="2">
    <location>
        <begin position="20"/>
        <end position="102"/>
    </location>
</feature>
<dbReference type="InterPro" id="IPR011333">
    <property type="entry name" value="SKP1/BTB/POZ_sf"/>
</dbReference>
<keyword evidence="4" id="KW-1185">Reference proteome</keyword>
<dbReference type="AlphaFoldDB" id="A0A9P5UB29"/>
<feature type="compositionally biased region" description="Low complexity" evidence="1">
    <location>
        <begin position="831"/>
        <end position="840"/>
    </location>
</feature>
<dbReference type="Proteomes" id="UP000772434">
    <property type="component" value="Unassembled WGS sequence"/>
</dbReference>
<evidence type="ECO:0000313" key="4">
    <source>
        <dbReference type="Proteomes" id="UP000772434"/>
    </source>
</evidence>
<name>A0A9P5UB29_9AGAR</name>
<feature type="compositionally biased region" description="Pro residues" evidence="1">
    <location>
        <begin position="973"/>
        <end position="985"/>
    </location>
</feature>
<gene>
    <name evidence="3" type="ORF">BDP27DRAFT_1445421</name>
</gene>
<accession>A0A9P5UB29</accession>
<proteinExistence type="predicted"/>
<organism evidence="3 4">
    <name type="scientific">Rhodocollybia butyracea</name>
    <dbReference type="NCBI Taxonomy" id="206335"/>
    <lineage>
        <taxon>Eukaryota</taxon>
        <taxon>Fungi</taxon>
        <taxon>Dikarya</taxon>
        <taxon>Basidiomycota</taxon>
        <taxon>Agaricomycotina</taxon>
        <taxon>Agaricomycetes</taxon>
        <taxon>Agaricomycetidae</taxon>
        <taxon>Agaricales</taxon>
        <taxon>Marasmiineae</taxon>
        <taxon>Omphalotaceae</taxon>
        <taxon>Rhodocollybia</taxon>
    </lineage>
</organism>
<feature type="compositionally biased region" description="Low complexity" evidence="1">
    <location>
        <begin position="1000"/>
        <end position="1009"/>
    </location>
</feature>
<feature type="compositionally biased region" description="Basic and acidic residues" evidence="1">
    <location>
        <begin position="448"/>
        <end position="465"/>
    </location>
</feature>
<evidence type="ECO:0000259" key="2">
    <source>
        <dbReference type="PROSITE" id="PS50097"/>
    </source>
</evidence>
<evidence type="ECO:0000313" key="3">
    <source>
        <dbReference type="EMBL" id="KAF9072661.1"/>
    </source>
</evidence>
<dbReference type="InterPro" id="IPR000210">
    <property type="entry name" value="BTB/POZ_dom"/>
</dbReference>
<comment type="caution">
    <text evidence="3">The sequence shown here is derived from an EMBL/GenBank/DDBJ whole genome shotgun (WGS) entry which is preliminary data.</text>
</comment>
<dbReference type="PANTHER" id="PTHR47369">
    <property type="entry name" value="BTB/POZ DOMAIN-CONTAINING PROTEIN"/>
    <property type="match status" value="1"/>
</dbReference>
<feature type="region of interest" description="Disordered" evidence="1">
    <location>
        <begin position="960"/>
        <end position="1009"/>
    </location>
</feature>
<dbReference type="PROSITE" id="PS50097">
    <property type="entry name" value="BTB"/>
    <property type="match status" value="1"/>
</dbReference>
<evidence type="ECO:0000256" key="1">
    <source>
        <dbReference type="SAM" id="MobiDB-lite"/>
    </source>
</evidence>